<feature type="transmembrane region" description="Helical" evidence="6">
    <location>
        <begin position="164"/>
        <end position="186"/>
    </location>
</feature>
<accession>A0ABT4CQ19</accession>
<proteinExistence type="inferred from homology"/>
<dbReference type="InterPro" id="IPR003834">
    <property type="entry name" value="Cyt_c_assmbl_TM_dom"/>
</dbReference>
<dbReference type="Proteomes" id="UP001079657">
    <property type="component" value="Unassembled WGS sequence"/>
</dbReference>
<evidence type="ECO:0000256" key="1">
    <source>
        <dbReference type="ARBA" id="ARBA00004141"/>
    </source>
</evidence>
<evidence type="ECO:0000313" key="9">
    <source>
        <dbReference type="Proteomes" id="UP001079657"/>
    </source>
</evidence>
<evidence type="ECO:0000256" key="2">
    <source>
        <dbReference type="ARBA" id="ARBA00006143"/>
    </source>
</evidence>
<keyword evidence="5 6" id="KW-0472">Membrane</keyword>
<protein>
    <submittedName>
        <fullName evidence="8">Cytochrome c biogenesis CcdA family protein</fullName>
    </submittedName>
</protein>
<keyword evidence="3 6" id="KW-0812">Transmembrane</keyword>
<feature type="domain" description="Cytochrome C biogenesis protein transmembrane" evidence="7">
    <location>
        <begin position="18"/>
        <end position="224"/>
    </location>
</feature>
<dbReference type="PANTHER" id="PTHR31272:SF6">
    <property type="entry name" value="CYTOCHROME C-TYPE BIOGENESIS CCDA-LIKE CHLOROPLASTIC PROTEIN"/>
    <property type="match status" value="1"/>
</dbReference>
<evidence type="ECO:0000256" key="5">
    <source>
        <dbReference type="ARBA" id="ARBA00023136"/>
    </source>
</evidence>
<reference evidence="8" key="1">
    <citation type="submission" date="2022-12" db="EMBL/GenBank/DDBJ databases">
        <authorList>
            <person name="Wang J."/>
        </authorList>
    </citation>
    <scope>NUCLEOTIDE SEQUENCE</scope>
    <source>
        <strain evidence="8">HY-42-06</strain>
    </source>
</reference>
<feature type="transmembrane region" description="Helical" evidence="6">
    <location>
        <begin position="63"/>
        <end position="87"/>
    </location>
</feature>
<feature type="transmembrane region" description="Helical" evidence="6">
    <location>
        <begin position="207"/>
        <end position="225"/>
    </location>
</feature>
<dbReference type="Pfam" id="PF02683">
    <property type="entry name" value="DsbD_TM"/>
    <property type="match status" value="1"/>
</dbReference>
<dbReference type="PANTHER" id="PTHR31272">
    <property type="entry name" value="CYTOCHROME C-TYPE BIOGENESIS PROTEIN HI_1454-RELATED"/>
    <property type="match status" value="1"/>
</dbReference>
<evidence type="ECO:0000256" key="4">
    <source>
        <dbReference type="ARBA" id="ARBA00022989"/>
    </source>
</evidence>
<sequence length="228" mass="24236">MSELLNNFSNLISNNVYIALGISFLAGIVSSFSPCILSTLPLVIGYVGESGAKDKKTAFKYSLFFSIGLVITFTVLGVVFSLLGQFMNITGTWWYLVLGVIMLLVGLHLLGVIGSSDKACKMPNRRKGFWGAFFLGILGGALSSPCSTPVLAAILAFVAQKGNVILGGLMLLLYSIGHSILILIAGTSIGFVQQLSMSNKTMAVGRILKTILGILVIIMGLYLVYLGV</sequence>
<name>A0ABT4CQ19_9CLOT</name>
<feature type="transmembrane region" description="Helical" evidence="6">
    <location>
        <begin position="93"/>
        <end position="113"/>
    </location>
</feature>
<gene>
    <name evidence="8" type="ORF">OXH55_06025</name>
</gene>
<dbReference type="EMBL" id="JAPQES010000001">
    <property type="protein sequence ID" value="MCY6370186.1"/>
    <property type="molecule type" value="Genomic_DNA"/>
</dbReference>
<dbReference type="InterPro" id="IPR051790">
    <property type="entry name" value="Cytochrome_c-biogenesis_DsbD"/>
</dbReference>
<feature type="transmembrane region" description="Helical" evidence="6">
    <location>
        <begin position="16"/>
        <end position="43"/>
    </location>
</feature>
<keyword evidence="4 6" id="KW-1133">Transmembrane helix</keyword>
<keyword evidence="9" id="KW-1185">Reference proteome</keyword>
<comment type="subcellular location">
    <subcellularLocation>
        <location evidence="1">Membrane</location>
        <topology evidence="1">Multi-pass membrane protein</topology>
    </subcellularLocation>
</comment>
<organism evidence="8 9">
    <name type="scientific">Clostridium ganghwense</name>
    <dbReference type="NCBI Taxonomy" id="312089"/>
    <lineage>
        <taxon>Bacteria</taxon>
        <taxon>Bacillati</taxon>
        <taxon>Bacillota</taxon>
        <taxon>Clostridia</taxon>
        <taxon>Eubacteriales</taxon>
        <taxon>Clostridiaceae</taxon>
        <taxon>Clostridium</taxon>
    </lineage>
</organism>
<evidence type="ECO:0000256" key="3">
    <source>
        <dbReference type="ARBA" id="ARBA00022692"/>
    </source>
</evidence>
<dbReference type="RefSeq" id="WP_268048824.1">
    <property type="nucleotide sequence ID" value="NZ_JAPQES010000001.1"/>
</dbReference>
<comment type="similarity">
    <text evidence="2">Belongs to the DsbD family.</text>
</comment>
<evidence type="ECO:0000313" key="8">
    <source>
        <dbReference type="EMBL" id="MCY6370186.1"/>
    </source>
</evidence>
<feature type="transmembrane region" description="Helical" evidence="6">
    <location>
        <begin position="133"/>
        <end position="158"/>
    </location>
</feature>
<evidence type="ECO:0000259" key="7">
    <source>
        <dbReference type="Pfam" id="PF02683"/>
    </source>
</evidence>
<evidence type="ECO:0000256" key="6">
    <source>
        <dbReference type="SAM" id="Phobius"/>
    </source>
</evidence>
<comment type="caution">
    <text evidence="8">The sequence shown here is derived from an EMBL/GenBank/DDBJ whole genome shotgun (WGS) entry which is preliminary data.</text>
</comment>